<name>A0A7W5FHV3_9ACTN</name>
<sequence>MSNWTASRLPKVRDGLQRLLADPGSALRASLARSGRDDTAAQLDHVARSLGVADLYWVAPEMAALSVGAAETIPQVRWTDADRPSTHGLLVFDGGIGTLDYENVPIPVDAVSWGPHPQGLLVSYYVARGRLEDQLAERGARIDTTAVPPLVPIAGQSLAVDDNWQDPGELPDRDRTVLTTLAAAWALMQQPTVIDRVPVEVERKIRAAYGRAGRGDPEVTLVELRRQYRLSGQPPLDPDQPGRHYKHRWIVRGHWRDQAYGPQRSLRRPTWIASHVKGPEGADSLETATVNVWRR</sequence>
<reference evidence="1 2" key="1">
    <citation type="submission" date="2020-08" db="EMBL/GenBank/DDBJ databases">
        <title>Genomic Encyclopedia of Type Strains, Phase III (KMG-III): the genomes of soil and plant-associated and newly described type strains.</title>
        <authorList>
            <person name="Whitman W."/>
        </authorList>
    </citation>
    <scope>NUCLEOTIDE SEQUENCE [LARGE SCALE GENOMIC DNA]</scope>
    <source>
        <strain evidence="1 2">CECT 3287</strain>
    </source>
</reference>
<organism evidence="1 2">
    <name type="scientific">Actinoplanes campanulatus</name>
    <dbReference type="NCBI Taxonomy" id="113559"/>
    <lineage>
        <taxon>Bacteria</taxon>
        <taxon>Bacillati</taxon>
        <taxon>Actinomycetota</taxon>
        <taxon>Actinomycetes</taxon>
        <taxon>Micromonosporales</taxon>
        <taxon>Micromonosporaceae</taxon>
        <taxon>Actinoplanes</taxon>
    </lineage>
</organism>
<dbReference type="AlphaFoldDB" id="A0A7W5FHV3"/>
<accession>A0A7W5FHV3</accession>
<comment type="caution">
    <text evidence="1">The sequence shown here is derived from an EMBL/GenBank/DDBJ whole genome shotgun (WGS) entry which is preliminary data.</text>
</comment>
<dbReference type="RefSeq" id="WP_183225110.1">
    <property type="nucleotide sequence ID" value="NZ_BMPW01000020.1"/>
</dbReference>
<protein>
    <submittedName>
        <fullName evidence="1">Uncharacterized protein</fullName>
    </submittedName>
</protein>
<dbReference type="EMBL" id="JACHXF010000017">
    <property type="protein sequence ID" value="MBB3099026.1"/>
    <property type="molecule type" value="Genomic_DNA"/>
</dbReference>
<dbReference type="Proteomes" id="UP000590749">
    <property type="component" value="Unassembled WGS sequence"/>
</dbReference>
<evidence type="ECO:0000313" key="2">
    <source>
        <dbReference type="Proteomes" id="UP000590749"/>
    </source>
</evidence>
<keyword evidence="2" id="KW-1185">Reference proteome</keyword>
<gene>
    <name evidence="1" type="ORF">FHR83_006732</name>
</gene>
<evidence type="ECO:0000313" key="1">
    <source>
        <dbReference type="EMBL" id="MBB3099026.1"/>
    </source>
</evidence>
<proteinExistence type="predicted"/>